<protein>
    <submittedName>
        <fullName evidence="1">Laminin subunit alpha-2</fullName>
    </submittedName>
</protein>
<dbReference type="Gene3D" id="1.10.287.1490">
    <property type="match status" value="1"/>
</dbReference>
<organism evidence="1">
    <name type="scientific">Magallana gigas</name>
    <name type="common">Pacific oyster</name>
    <name type="synonym">Crassostrea gigas</name>
    <dbReference type="NCBI Taxonomy" id="29159"/>
    <lineage>
        <taxon>Eukaryota</taxon>
        <taxon>Metazoa</taxon>
        <taxon>Spiralia</taxon>
        <taxon>Lophotrochozoa</taxon>
        <taxon>Mollusca</taxon>
        <taxon>Bivalvia</taxon>
        <taxon>Autobranchia</taxon>
        <taxon>Pteriomorphia</taxon>
        <taxon>Ostreida</taxon>
        <taxon>Ostreoidea</taxon>
        <taxon>Ostreidae</taxon>
        <taxon>Magallana</taxon>
    </lineage>
</organism>
<sequence length="620" mass="73731">MAEEKKIKEEPKEEEMVQIEPDRQFLGFSFAGKKEKEEKPDFLLKPPRNDGGETYLDILKREKQEDKEFYKMIVIQEKRRLAKNPHLVTGTFGPGTGTKSLYDKIQDLLKDYYYPENEFNRLKLDVILAEKIKEEAEAELQQKIDVETELQITKEELQKVIKENQKATKKIQDLKEEVAEQEKEIEEQEKENDEQDKEIDKLEEEVENLQEKIHKLEKAPPLFFSEEEYKKLKTFNWIIENELERAEMKKAELEEKLTEKENELQELKDNLQENREIMKRMECEMETWIDFDYVQKSKELEKKLDEKEKELQELKYNLQENREIMKRMEIEIESPYIDYVKKSIEMEKKLAEKEKELQQKDDYITRMEANLFTYMDSNAKQFQDKETVLDKKMTEKEKDLKEYKEHVKEMENINQKMKDEVQATPLYDTSEAATFIREIQRKADEQIQKAKEKLALMEAEVDALKMDNTENVKIFAEILDQILPHIKDMTETFNEADEWVKAAATGQEREAWSIYVEPKIATEEKFKSLKELFTEHCKKFCFVRNGRTHNISGEIQLKKPLNIKELNKLLGPNIYLNGGPKEQATEKWSMAAKFNENDYFSIFFTDQALKGGETSCEISK</sequence>
<evidence type="ECO:0000313" key="1">
    <source>
        <dbReference type="EMBL" id="EKC39749.1"/>
    </source>
</evidence>
<reference evidence="1" key="1">
    <citation type="journal article" date="2012" name="Nature">
        <title>The oyster genome reveals stress adaptation and complexity of shell formation.</title>
        <authorList>
            <person name="Zhang G."/>
            <person name="Fang X."/>
            <person name="Guo X."/>
            <person name="Li L."/>
            <person name="Luo R."/>
            <person name="Xu F."/>
            <person name="Yang P."/>
            <person name="Zhang L."/>
            <person name="Wang X."/>
            <person name="Qi H."/>
            <person name="Xiong Z."/>
            <person name="Que H."/>
            <person name="Xie Y."/>
            <person name="Holland P.W."/>
            <person name="Paps J."/>
            <person name="Zhu Y."/>
            <person name="Wu F."/>
            <person name="Chen Y."/>
            <person name="Wang J."/>
            <person name="Peng C."/>
            <person name="Meng J."/>
            <person name="Yang L."/>
            <person name="Liu J."/>
            <person name="Wen B."/>
            <person name="Zhang N."/>
            <person name="Huang Z."/>
            <person name="Zhu Q."/>
            <person name="Feng Y."/>
            <person name="Mount A."/>
            <person name="Hedgecock D."/>
            <person name="Xu Z."/>
            <person name="Liu Y."/>
            <person name="Domazet-Loso T."/>
            <person name="Du Y."/>
            <person name="Sun X."/>
            <person name="Zhang S."/>
            <person name="Liu B."/>
            <person name="Cheng P."/>
            <person name="Jiang X."/>
            <person name="Li J."/>
            <person name="Fan D."/>
            <person name="Wang W."/>
            <person name="Fu W."/>
            <person name="Wang T."/>
            <person name="Wang B."/>
            <person name="Zhang J."/>
            <person name="Peng Z."/>
            <person name="Li Y."/>
            <person name="Li N."/>
            <person name="Wang J."/>
            <person name="Chen M."/>
            <person name="He Y."/>
            <person name="Tan F."/>
            <person name="Song X."/>
            <person name="Zheng Q."/>
            <person name="Huang R."/>
            <person name="Yang H."/>
            <person name="Du X."/>
            <person name="Chen L."/>
            <person name="Yang M."/>
            <person name="Gaffney P.M."/>
            <person name="Wang S."/>
            <person name="Luo L."/>
            <person name="She Z."/>
            <person name="Ming Y."/>
            <person name="Huang W."/>
            <person name="Zhang S."/>
            <person name="Huang B."/>
            <person name="Zhang Y."/>
            <person name="Qu T."/>
            <person name="Ni P."/>
            <person name="Miao G."/>
            <person name="Wang J."/>
            <person name="Wang Q."/>
            <person name="Steinberg C.E."/>
            <person name="Wang H."/>
            <person name="Li N."/>
            <person name="Qian L."/>
            <person name="Zhang G."/>
            <person name="Li Y."/>
            <person name="Yang H."/>
            <person name="Liu X."/>
            <person name="Wang J."/>
            <person name="Yin Y."/>
            <person name="Wang J."/>
        </authorList>
    </citation>
    <scope>NUCLEOTIDE SEQUENCE [LARGE SCALE GENOMIC DNA]</scope>
    <source>
        <strain evidence="1">05x7-T-G4-1.051#20</strain>
    </source>
</reference>
<proteinExistence type="predicted"/>
<dbReference type="InParanoid" id="K1R7Y2"/>
<gene>
    <name evidence="1" type="ORF">CGI_10004961</name>
</gene>
<dbReference type="AlphaFoldDB" id="K1R7Y2"/>
<dbReference type="PANTHER" id="PTHR43941:SF1">
    <property type="entry name" value="STRUCTURAL MAINTENANCE OF CHROMOSOMES PROTEIN 2"/>
    <property type="match status" value="1"/>
</dbReference>
<dbReference type="PANTHER" id="PTHR43941">
    <property type="entry name" value="STRUCTURAL MAINTENANCE OF CHROMOSOMES PROTEIN 2"/>
    <property type="match status" value="1"/>
</dbReference>
<name>K1R7Y2_MAGGI</name>
<dbReference type="EMBL" id="JH816442">
    <property type="protein sequence ID" value="EKC39749.1"/>
    <property type="molecule type" value="Genomic_DNA"/>
</dbReference>
<dbReference type="HOGENOM" id="CLU_440930_0_0_1"/>
<accession>K1R7Y2</accession>